<accession>A0ABC8JYG8</accession>
<keyword evidence="2" id="KW-1185">Reference proteome</keyword>
<proteinExistence type="predicted"/>
<dbReference type="EMBL" id="CAKOAT010141933">
    <property type="protein sequence ID" value="CAH8339942.1"/>
    <property type="molecule type" value="Genomic_DNA"/>
</dbReference>
<reference evidence="1 2" key="1">
    <citation type="submission" date="2022-03" db="EMBL/GenBank/DDBJ databases">
        <authorList>
            <person name="Macdonald S."/>
            <person name="Ahmed S."/>
            <person name="Newling K."/>
        </authorList>
    </citation>
    <scope>NUCLEOTIDE SEQUENCE [LARGE SCALE GENOMIC DNA]</scope>
</reference>
<evidence type="ECO:0000313" key="2">
    <source>
        <dbReference type="Proteomes" id="UP001642260"/>
    </source>
</evidence>
<dbReference type="AlphaFoldDB" id="A0ABC8JYG8"/>
<organism evidence="1 2">
    <name type="scientific">Eruca vesicaria subsp. sativa</name>
    <name type="common">Garden rocket</name>
    <name type="synonym">Eruca sativa</name>
    <dbReference type="NCBI Taxonomy" id="29727"/>
    <lineage>
        <taxon>Eukaryota</taxon>
        <taxon>Viridiplantae</taxon>
        <taxon>Streptophyta</taxon>
        <taxon>Embryophyta</taxon>
        <taxon>Tracheophyta</taxon>
        <taxon>Spermatophyta</taxon>
        <taxon>Magnoliopsida</taxon>
        <taxon>eudicotyledons</taxon>
        <taxon>Gunneridae</taxon>
        <taxon>Pentapetalae</taxon>
        <taxon>rosids</taxon>
        <taxon>malvids</taxon>
        <taxon>Brassicales</taxon>
        <taxon>Brassicaceae</taxon>
        <taxon>Brassiceae</taxon>
        <taxon>Eruca</taxon>
    </lineage>
</organism>
<gene>
    <name evidence="1" type="ORF">ERUC_LOCUS15284</name>
</gene>
<name>A0ABC8JYG8_ERUVS</name>
<dbReference type="Proteomes" id="UP001642260">
    <property type="component" value="Unassembled WGS sequence"/>
</dbReference>
<feature type="non-terminal residue" evidence="1">
    <location>
        <position position="1"/>
    </location>
</feature>
<sequence length="54" mass="5995">RQKKQQALFGGVFSDAPPPLFKSGYSVSERSGMSALEKSSWELICSCWILRSLS</sequence>
<evidence type="ECO:0000313" key="1">
    <source>
        <dbReference type="EMBL" id="CAH8339942.1"/>
    </source>
</evidence>
<comment type="caution">
    <text evidence="1">The sequence shown here is derived from an EMBL/GenBank/DDBJ whole genome shotgun (WGS) entry which is preliminary data.</text>
</comment>
<protein>
    <submittedName>
        <fullName evidence="1">Uncharacterized protein</fullName>
    </submittedName>
</protein>